<gene>
    <name evidence="6" type="ORF">ACFQKB_46415</name>
</gene>
<dbReference type="PANTHER" id="PTHR11877">
    <property type="entry name" value="HYDROXYMETHYLGLUTARYL-COA SYNTHASE"/>
    <property type="match status" value="1"/>
</dbReference>
<dbReference type="InterPro" id="IPR016039">
    <property type="entry name" value="Thiolase-like"/>
</dbReference>
<feature type="domain" description="Chalcone/stilbene synthase C-terminal" evidence="5">
    <location>
        <begin position="223"/>
        <end position="357"/>
    </location>
</feature>
<organism evidence="6 7">
    <name type="scientific">Actinomadura yumaensis</name>
    <dbReference type="NCBI Taxonomy" id="111807"/>
    <lineage>
        <taxon>Bacteria</taxon>
        <taxon>Bacillati</taxon>
        <taxon>Actinomycetota</taxon>
        <taxon>Actinomycetes</taxon>
        <taxon>Streptosporangiales</taxon>
        <taxon>Thermomonosporaceae</taxon>
        <taxon>Actinomadura</taxon>
    </lineage>
</organism>
<dbReference type="CDD" id="cd00831">
    <property type="entry name" value="CHS_like"/>
    <property type="match status" value="1"/>
</dbReference>
<proteinExistence type="inferred from homology"/>
<feature type="domain" description="Chalcone/stilbene synthase N-terminal" evidence="4">
    <location>
        <begin position="66"/>
        <end position="191"/>
    </location>
</feature>
<dbReference type="RefSeq" id="WP_309240115.1">
    <property type="nucleotide sequence ID" value="NZ_JBHSXE010000001.1"/>
</dbReference>
<name>A0ABW2CZI0_9ACTN</name>
<keyword evidence="3" id="KW-0012">Acyltransferase</keyword>
<dbReference type="Gene3D" id="3.40.47.10">
    <property type="match status" value="2"/>
</dbReference>
<dbReference type="Pfam" id="PF00195">
    <property type="entry name" value="Chal_sti_synt_N"/>
    <property type="match status" value="1"/>
</dbReference>
<dbReference type="InterPro" id="IPR012328">
    <property type="entry name" value="Chalcone/stilbene_synt_C"/>
</dbReference>
<dbReference type="PIRSF" id="PIRSF000451">
    <property type="entry name" value="PKS_III"/>
    <property type="match status" value="1"/>
</dbReference>
<keyword evidence="7" id="KW-1185">Reference proteome</keyword>
<evidence type="ECO:0000313" key="7">
    <source>
        <dbReference type="Proteomes" id="UP001596380"/>
    </source>
</evidence>
<sequence>MAAVRTVLPEHRYEQGEITELCARLTGADPRLIERFHAATQVSGRSLALPIEEYEDLGGFTGANDAYIATALDLGERAVRGALDEAGIGPSEVDHLLFCSSTGLATPSLDAKLAQRAGLRADVRRVPVFGLGCAGGAAGLSRLHDYLRAWPEQVAVLVCVELCSLTVQLGDASPANLVGSGLFGDGAAAAVAVGGGREAAERAADGPWRSRDRPGPRVVATGSRLYPDTERLMGWNVGAHGFRIVLAADLVDLVEERLAGDVGAFLGEHGLTPGELTSWVCHPGGPKVIDKIAEVLGLEGGELDLTWRSLRGIGNLSSVSVLNVLQETIARRRPPAGEPGLLMALGPGFSAELVLLRW</sequence>
<accession>A0ABW2CZI0</accession>
<protein>
    <submittedName>
        <fullName evidence="6">Type III polyketide synthase</fullName>
    </submittedName>
</protein>
<evidence type="ECO:0000256" key="3">
    <source>
        <dbReference type="ARBA" id="ARBA00023315"/>
    </source>
</evidence>
<evidence type="ECO:0000256" key="2">
    <source>
        <dbReference type="ARBA" id="ARBA00022679"/>
    </source>
</evidence>
<reference evidence="7" key="1">
    <citation type="journal article" date="2019" name="Int. J. Syst. Evol. Microbiol.">
        <title>The Global Catalogue of Microorganisms (GCM) 10K type strain sequencing project: providing services to taxonomists for standard genome sequencing and annotation.</title>
        <authorList>
            <consortium name="The Broad Institute Genomics Platform"/>
            <consortium name="The Broad Institute Genome Sequencing Center for Infectious Disease"/>
            <person name="Wu L."/>
            <person name="Ma J."/>
        </authorList>
    </citation>
    <scope>NUCLEOTIDE SEQUENCE [LARGE SCALE GENOMIC DNA]</scope>
    <source>
        <strain evidence="7">JCM 3369</strain>
    </source>
</reference>
<dbReference type="SUPFAM" id="SSF53901">
    <property type="entry name" value="Thiolase-like"/>
    <property type="match status" value="2"/>
</dbReference>
<dbReference type="InterPro" id="IPR011141">
    <property type="entry name" value="Polyketide_synthase_type-III"/>
</dbReference>
<dbReference type="PANTHER" id="PTHR11877:SF99">
    <property type="entry name" value="1,3,6,8-TETRAHYDROXYNAPHTHALENE SYNTHASE"/>
    <property type="match status" value="1"/>
</dbReference>
<evidence type="ECO:0000259" key="5">
    <source>
        <dbReference type="Pfam" id="PF02797"/>
    </source>
</evidence>
<dbReference type="Pfam" id="PF02797">
    <property type="entry name" value="Chal_sti_synt_C"/>
    <property type="match status" value="1"/>
</dbReference>
<evidence type="ECO:0000259" key="4">
    <source>
        <dbReference type="Pfam" id="PF00195"/>
    </source>
</evidence>
<comment type="caution">
    <text evidence="6">The sequence shown here is derived from an EMBL/GenBank/DDBJ whole genome shotgun (WGS) entry which is preliminary data.</text>
</comment>
<evidence type="ECO:0000256" key="1">
    <source>
        <dbReference type="ARBA" id="ARBA00005531"/>
    </source>
</evidence>
<keyword evidence="2" id="KW-0808">Transferase</keyword>
<dbReference type="InterPro" id="IPR001099">
    <property type="entry name" value="Chalcone/stilbene_synt_N"/>
</dbReference>
<dbReference type="Proteomes" id="UP001596380">
    <property type="component" value="Unassembled WGS sequence"/>
</dbReference>
<dbReference type="EMBL" id="JBHSXS010000078">
    <property type="protein sequence ID" value="MFC6887267.1"/>
    <property type="molecule type" value="Genomic_DNA"/>
</dbReference>
<evidence type="ECO:0000313" key="6">
    <source>
        <dbReference type="EMBL" id="MFC6887267.1"/>
    </source>
</evidence>
<comment type="similarity">
    <text evidence="1">Belongs to the thiolase-like superfamily. Chalcone/stilbene synthases family.</text>
</comment>